<feature type="region of interest" description="Disordered" evidence="2">
    <location>
        <begin position="108"/>
        <end position="129"/>
    </location>
</feature>
<evidence type="ECO:0000256" key="2">
    <source>
        <dbReference type="SAM" id="MobiDB-lite"/>
    </source>
</evidence>
<name>A0A8B2NME2_9HYPH</name>
<dbReference type="PANTHER" id="PTHR46401">
    <property type="entry name" value="GLYCOSYLTRANSFERASE WBBK-RELATED"/>
    <property type="match status" value="1"/>
</dbReference>
<dbReference type="InterPro" id="IPR001296">
    <property type="entry name" value="Glyco_trans_1"/>
</dbReference>
<dbReference type="CDD" id="cd03809">
    <property type="entry name" value="GT4_MtfB-like"/>
    <property type="match status" value="1"/>
</dbReference>
<dbReference type="SUPFAM" id="SSF53756">
    <property type="entry name" value="UDP-Glycosyltransferase/glycogen phosphorylase"/>
    <property type="match status" value="1"/>
</dbReference>
<dbReference type="RefSeq" id="WP_111350503.1">
    <property type="nucleotide sequence ID" value="NZ_JAIWKD010000004.1"/>
</dbReference>
<accession>A0A8B2NME2</accession>
<organism evidence="4 5">
    <name type="scientific">Acuticoccus sediminis</name>
    <dbReference type="NCBI Taxonomy" id="2184697"/>
    <lineage>
        <taxon>Bacteria</taxon>
        <taxon>Pseudomonadati</taxon>
        <taxon>Pseudomonadota</taxon>
        <taxon>Alphaproteobacteria</taxon>
        <taxon>Hyphomicrobiales</taxon>
        <taxon>Amorphaceae</taxon>
        <taxon>Acuticoccus</taxon>
    </lineage>
</organism>
<dbReference type="Pfam" id="PF00534">
    <property type="entry name" value="Glycos_transf_1"/>
    <property type="match status" value="1"/>
</dbReference>
<protein>
    <recommendedName>
        <fullName evidence="3">Glycosyl transferase family 1 domain-containing protein</fullName>
    </recommendedName>
</protein>
<sequence>MTRPLILFDLTRLVSASGRSAPTGIERVELAYAKWLHGLSSADVRFVVTMQSVRMIADAAVPQFLERQEATWDAGAQGFSAESAILNVNEFLAGDGSPTAPRLGYLSKEERELRRSRRGVTGQQTSRSPIATWAQHMSASWAREPLTPLLRQNHRDRPVIYLRASLDRLERPAPIERIKAFPGVRMVNVCHDLIPLDFPEFVRPGTATTCAARVETLAKHADGIISSSHYSAARLRQYLGPKPPKITVSHIGSEPARHDCALPPLVDSPYFLVVSTIEARKNHMLLLNVWRRLVDDLGHAAPKLIIAGKRGWEAQTPIAVLDRVRQLSSHVYEAGAVPDAALDLLRRNATAVLMPSFVEGFGMPVTEALSVNTPVIASDIPVFREIVGNAAELIDPLDGPSWRRAVIEYAEKNSPRRAAALERARRYEPPQWSDHFRDVRNFIEEVGQVQPKIYVPARRRPTFAASLLGVSPSRTLL</sequence>
<keyword evidence="1" id="KW-0808">Transferase</keyword>
<dbReference type="OrthoDB" id="9790710at2"/>
<dbReference type="Proteomes" id="UP000249590">
    <property type="component" value="Unassembled WGS sequence"/>
</dbReference>
<evidence type="ECO:0000313" key="4">
    <source>
        <dbReference type="EMBL" id="RAH98974.1"/>
    </source>
</evidence>
<dbReference type="Gene3D" id="3.40.50.2000">
    <property type="entry name" value="Glycogen Phosphorylase B"/>
    <property type="match status" value="1"/>
</dbReference>
<dbReference type="AlphaFoldDB" id="A0A8B2NME2"/>
<evidence type="ECO:0000256" key="1">
    <source>
        <dbReference type="ARBA" id="ARBA00022679"/>
    </source>
</evidence>
<dbReference type="GO" id="GO:0016757">
    <property type="term" value="F:glycosyltransferase activity"/>
    <property type="evidence" value="ECO:0007669"/>
    <property type="project" value="InterPro"/>
</dbReference>
<gene>
    <name evidence="4" type="ORF">DLJ53_25435</name>
</gene>
<dbReference type="PANTHER" id="PTHR46401:SF2">
    <property type="entry name" value="GLYCOSYLTRANSFERASE WBBK-RELATED"/>
    <property type="match status" value="1"/>
</dbReference>
<evidence type="ECO:0000313" key="5">
    <source>
        <dbReference type="Proteomes" id="UP000249590"/>
    </source>
</evidence>
<comment type="caution">
    <text evidence="4">The sequence shown here is derived from an EMBL/GenBank/DDBJ whole genome shotgun (WGS) entry which is preliminary data.</text>
</comment>
<feature type="domain" description="Glycosyl transferase family 1" evidence="3">
    <location>
        <begin position="267"/>
        <end position="425"/>
    </location>
</feature>
<dbReference type="EMBL" id="QHHQ01000006">
    <property type="protein sequence ID" value="RAH98974.1"/>
    <property type="molecule type" value="Genomic_DNA"/>
</dbReference>
<keyword evidence="5" id="KW-1185">Reference proteome</keyword>
<evidence type="ECO:0000259" key="3">
    <source>
        <dbReference type="Pfam" id="PF00534"/>
    </source>
</evidence>
<reference evidence="4 5" key="1">
    <citation type="submission" date="2018-05" db="EMBL/GenBank/DDBJ databases">
        <title>Acuticoccus sediminis sp. nov., isolated from deep-sea sediment of Indian Ocean.</title>
        <authorList>
            <person name="Liu X."/>
            <person name="Lai Q."/>
            <person name="Du Y."/>
            <person name="Sun F."/>
            <person name="Zhang X."/>
            <person name="Wang S."/>
            <person name="Shao Z."/>
        </authorList>
    </citation>
    <scope>NUCLEOTIDE SEQUENCE [LARGE SCALE GENOMIC DNA]</scope>
    <source>
        <strain evidence="4 5">PTG4-2</strain>
    </source>
</reference>
<proteinExistence type="predicted"/>